<name>A0A6N7IZG3_9FIRM</name>
<organism evidence="2 3">
    <name type="scientific">Candidatus Weimeria bifida</name>
    <dbReference type="NCBI Taxonomy" id="2599074"/>
    <lineage>
        <taxon>Bacteria</taxon>
        <taxon>Bacillati</taxon>
        <taxon>Bacillota</taxon>
        <taxon>Clostridia</taxon>
        <taxon>Lachnospirales</taxon>
        <taxon>Lachnospiraceae</taxon>
        <taxon>Candidatus Weimeria</taxon>
    </lineage>
</organism>
<comment type="caution">
    <text evidence="2">The sequence shown here is derived from an EMBL/GenBank/DDBJ whole genome shotgun (WGS) entry which is preliminary data.</text>
</comment>
<dbReference type="SUPFAM" id="SSF53448">
    <property type="entry name" value="Nucleotide-diphospho-sugar transferases"/>
    <property type="match status" value="1"/>
</dbReference>
<dbReference type="InterPro" id="IPR029044">
    <property type="entry name" value="Nucleotide-diphossugar_trans"/>
</dbReference>
<dbReference type="PANTHER" id="PTHR43630">
    <property type="entry name" value="POLY-BETA-1,6-N-ACETYL-D-GLUCOSAMINE SYNTHASE"/>
    <property type="match status" value="1"/>
</dbReference>
<gene>
    <name evidence="2" type="ORF">FRC54_07435</name>
</gene>
<evidence type="ECO:0000313" key="2">
    <source>
        <dbReference type="EMBL" id="MQN01736.1"/>
    </source>
</evidence>
<dbReference type="AlphaFoldDB" id="A0A6N7IZG3"/>
<keyword evidence="3" id="KW-1185">Reference proteome</keyword>
<dbReference type="Pfam" id="PF00535">
    <property type="entry name" value="Glycos_transf_2"/>
    <property type="match status" value="1"/>
</dbReference>
<evidence type="ECO:0000313" key="3">
    <source>
        <dbReference type="Proteomes" id="UP000460257"/>
    </source>
</evidence>
<feature type="domain" description="Glycosyltransferase 2-like" evidence="1">
    <location>
        <begin position="22"/>
        <end position="110"/>
    </location>
</feature>
<accession>A0A6N7IZG3</accession>
<dbReference type="PANTHER" id="PTHR43630:SF2">
    <property type="entry name" value="GLYCOSYLTRANSFERASE"/>
    <property type="match status" value="1"/>
</dbReference>
<sequence>MKKENTQPLLSISLLCSGRNKDEMVKCLDSLMTIRNRMSSEIVIVDTGCGPDTKPLLSKYADKVVEFKWCNDFAKARNAGVKECTGQWFMFVDDDEWFENTDDIVDFFNSGEYKSYGIAKYIIRNYKDYEGKKYTDAWNPRIVKKVSGLEFHGKIHEYPQPVSGKVKGLNCFVHHYGYVFTDQKILFEKSNRNIPLLKEMMQKEPYNPYWRIQLVQEYNSTHDYNALEELCLNSNQMIVNRDDELTNKFRCIFYEGILISEIQTYQYDKLFSNLKEFLSDMRNTEKAETGLCFYAVIGYWEKKNYRKVYYYARKYLENYDKISLTEDTSIDDMTFMCGNIFDQNRILYCISRAIAAGVRCGDISVLYDYFDRFDLTYQYEPVVTFCEGLTYAFSHFDFNQKFVEYASKACKNPFPCKLLMDDARKAEKDDKKAFDKLVEVYGKTDSTDDIYLLYMRLLYAYRFDRSKLSDMYQLIFDCVIDFFDMDPCIWDIAAEDHIDLLQLFKDVPFIRWKKATDLLMVEHFEERTRTVKAISDIIEDDNDIRFEYFRLKLEEHDLRKIDDVGKVAALLTKYCSDCVTFYLNIYKPELFVGDLTILPQECQFAMRFIETASSEQKHTPVEHMKALEECAALYDPFTETMKTYISAYGEKKKRELAGQL</sequence>
<protein>
    <submittedName>
        <fullName evidence="2">Glycosyltransferase</fullName>
    </submittedName>
</protein>
<proteinExistence type="predicted"/>
<dbReference type="Proteomes" id="UP000460257">
    <property type="component" value="Unassembled WGS sequence"/>
</dbReference>
<dbReference type="InterPro" id="IPR001173">
    <property type="entry name" value="Glyco_trans_2-like"/>
</dbReference>
<dbReference type="GO" id="GO:0016740">
    <property type="term" value="F:transferase activity"/>
    <property type="evidence" value="ECO:0007669"/>
    <property type="project" value="UniProtKB-KW"/>
</dbReference>
<reference evidence="2" key="1">
    <citation type="journal article" date="2020" name="Appl. Environ. Microbiol.">
        <title>Medium-Chain Fatty Acid Synthesis by 'Candidatus Weimeria bifida' gen. nov., sp. nov., and 'Candidatus Pseudoramibacter fermentans' sp. nov.</title>
        <authorList>
            <person name="Scarborough M.J."/>
            <person name="Myers K.S."/>
            <person name="Donohue T.J."/>
            <person name="Noguera D.R."/>
        </authorList>
    </citation>
    <scope>NUCLEOTIDE SEQUENCE</scope>
    <source>
        <strain evidence="2">LCO1.1</strain>
    </source>
</reference>
<evidence type="ECO:0000259" key="1">
    <source>
        <dbReference type="Pfam" id="PF00535"/>
    </source>
</evidence>
<dbReference type="Gene3D" id="3.90.550.10">
    <property type="entry name" value="Spore Coat Polysaccharide Biosynthesis Protein SpsA, Chain A"/>
    <property type="match status" value="1"/>
</dbReference>
<dbReference type="EMBL" id="VOGC01000006">
    <property type="protein sequence ID" value="MQN01736.1"/>
    <property type="molecule type" value="Genomic_DNA"/>
</dbReference>